<protein>
    <submittedName>
        <fullName evidence="2">Uncharacterized protein</fullName>
    </submittedName>
</protein>
<reference evidence="2" key="1">
    <citation type="submission" date="2021-02" db="EMBL/GenBank/DDBJ databases">
        <authorList>
            <person name="Dougan E. K."/>
            <person name="Rhodes N."/>
            <person name="Thang M."/>
            <person name="Chan C."/>
        </authorList>
    </citation>
    <scope>NUCLEOTIDE SEQUENCE</scope>
</reference>
<dbReference type="Proteomes" id="UP000626109">
    <property type="component" value="Unassembled WGS sequence"/>
</dbReference>
<feature type="non-terminal residue" evidence="2">
    <location>
        <position position="118"/>
    </location>
</feature>
<name>A0A813GQM7_POLGL</name>
<gene>
    <name evidence="2" type="ORF">PGLA2088_LOCUS856</name>
</gene>
<dbReference type="EMBL" id="CAJNNW010000613">
    <property type="protein sequence ID" value="CAE8629407.1"/>
    <property type="molecule type" value="Genomic_DNA"/>
</dbReference>
<evidence type="ECO:0000313" key="2">
    <source>
        <dbReference type="EMBL" id="CAE8629407.1"/>
    </source>
</evidence>
<feature type="non-terminal residue" evidence="2">
    <location>
        <position position="1"/>
    </location>
</feature>
<feature type="region of interest" description="Disordered" evidence="1">
    <location>
        <begin position="1"/>
        <end position="26"/>
    </location>
</feature>
<evidence type="ECO:0000256" key="1">
    <source>
        <dbReference type="SAM" id="MobiDB-lite"/>
    </source>
</evidence>
<comment type="caution">
    <text evidence="2">The sequence shown here is derived from an EMBL/GenBank/DDBJ whole genome shotgun (WGS) entry which is preliminary data.</text>
</comment>
<dbReference type="AlphaFoldDB" id="A0A813GQM7"/>
<proteinExistence type="predicted"/>
<evidence type="ECO:0000313" key="3">
    <source>
        <dbReference type="Proteomes" id="UP000626109"/>
    </source>
</evidence>
<organism evidence="2 3">
    <name type="scientific">Polarella glacialis</name>
    <name type="common">Dinoflagellate</name>
    <dbReference type="NCBI Taxonomy" id="89957"/>
    <lineage>
        <taxon>Eukaryota</taxon>
        <taxon>Sar</taxon>
        <taxon>Alveolata</taxon>
        <taxon>Dinophyceae</taxon>
        <taxon>Suessiales</taxon>
        <taxon>Suessiaceae</taxon>
        <taxon>Polarella</taxon>
    </lineage>
</organism>
<feature type="compositionally biased region" description="Low complexity" evidence="1">
    <location>
        <begin position="11"/>
        <end position="26"/>
    </location>
</feature>
<sequence>ATSSDWAMRCSSSSSSSSLESSSSSSKAACTSTHCQKQHPVASTTNSAMAGMHGNSMVTLTMASSVNAVSSTANGCRWRRSRHLAWSLAMAAAAATWLNDSIALVSATQATLCSGSRP</sequence>
<accession>A0A813GQM7</accession>